<dbReference type="PANTHER" id="PTHR43162:SF1">
    <property type="entry name" value="PRESTALK A DIFFERENTIATION PROTEIN A"/>
    <property type="match status" value="1"/>
</dbReference>
<dbReference type="InterPro" id="IPR008030">
    <property type="entry name" value="NmrA-like"/>
</dbReference>
<accession>A0A6L9EHJ7</accession>
<dbReference type="EMBL" id="WXYO01000007">
    <property type="protein sequence ID" value="NAS13709.1"/>
    <property type="molecule type" value="Genomic_DNA"/>
</dbReference>
<dbReference type="InterPro" id="IPR036291">
    <property type="entry name" value="NAD(P)-bd_dom_sf"/>
</dbReference>
<sequence length="300" mass="33234">MKITLTGSLGRIGTPLAQILLKERHKVTIISSNPSRRKEIKELGAVAAIGKLQDIDFLTSSFTGADVVYTMSPPANYFDHDLDLPGYFKELGNTFAEAVRISGVRRVVNLSSIGAHLDEGNGILEGTYLVEQSLDSLAENVAVTHIRPTEIYYNLFQFVPLIKEQGIIGSNLAADNVNAWVSPKDIAKCVAEEINTHSSYGRKVRYVTSEELTYGELVRILGTAIGKPDLKWVMITDDQMLQSLESTGMQPAIARGMVEMYAAIRSGLLYEDYKLHRPELLGKVKMKDFAQEFAAVYNEE</sequence>
<name>A0A6L9EHJ7_9FLAO</name>
<comment type="caution">
    <text evidence="2">The sequence shown here is derived from an EMBL/GenBank/DDBJ whole genome shotgun (WGS) entry which is preliminary data.</text>
</comment>
<evidence type="ECO:0000259" key="1">
    <source>
        <dbReference type="Pfam" id="PF05368"/>
    </source>
</evidence>
<dbReference type="RefSeq" id="WP_161436737.1">
    <property type="nucleotide sequence ID" value="NZ_WXYO01000007.1"/>
</dbReference>
<dbReference type="InterPro" id="IPR051604">
    <property type="entry name" value="Ergot_Alk_Oxidoreductase"/>
</dbReference>
<dbReference type="Gene3D" id="3.40.50.720">
    <property type="entry name" value="NAD(P)-binding Rossmann-like Domain"/>
    <property type="match status" value="1"/>
</dbReference>
<protein>
    <submittedName>
        <fullName evidence="2">NAD(P)H-binding protein</fullName>
    </submittedName>
</protein>
<feature type="domain" description="NmrA-like" evidence="1">
    <location>
        <begin position="2"/>
        <end position="260"/>
    </location>
</feature>
<keyword evidence="3" id="KW-1185">Reference proteome</keyword>
<reference evidence="2 3" key="1">
    <citation type="submission" date="2020-01" db="EMBL/GenBank/DDBJ databases">
        <title>Bacteria diversity of Porities sp.</title>
        <authorList>
            <person name="Wang G."/>
        </authorList>
    </citation>
    <scope>NUCLEOTIDE SEQUENCE [LARGE SCALE GENOMIC DNA]</scope>
    <source>
        <strain evidence="2 3">R33</strain>
    </source>
</reference>
<gene>
    <name evidence="2" type="ORF">GTQ38_16970</name>
</gene>
<dbReference type="SUPFAM" id="SSF51735">
    <property type="entry name" value="NAD(P)-binding Rossmann-fold domains"/>
    <property type="match status" value="1"/>
</dbReference>
<evidence type="ECO:0000313" key="2">
    <source>
        <dbReference type="EMBL" id="NAS13709.1"/>
    </source>
</evidence>
<dbReference type="Proteomes" id="UP000475249">
    <property type="component" value="Unassembled WGS sequence"/>
</dbReference>
<proteinExistence type="predicted"/>
<organism evidence="2 3">
    <name type="scientific">Poritiphilus flavus</name>
    <dbReference type="NCBI Taxonomy" id="2697053"/>
    <lineage>
        <taxon>Bacteria</taxon>
        <taxon>Pseudomonadati</taxon>
        <taxon>Bacteroidota</taxon>
        <taxon>Flavobacteriia</taxon>
        <taxon>Flavobacteriales</taxon>
        <taxon>Flavobacteriaceae</taxon>
        <taxon>Poritiphilus</taxon>
    </lineage>
</organism>
<dbReference type="AlphaFoldDB" id="A0A6L9EHJ7"/>
<dbReference type="PANTHER" id="PTHR43162">
    <property type="match status" value="1"/>
</dbReference>
<dbReference type="Pfam" id="PF05368">
    <property type="entry name" value="NmrA"/>
    <property type="match status" value="1"/>
</dbReference>
<dbReference type="Gene3D" id="3.90.25.10">
    <property type="entry name" value="UDP-galactose 4-epimerase, domain 1"/>
    <property type="match status" value="1"/>
</dbReference>
<evidence type="ECO:0000313" key="3">
    <source>
        <dbReference type="Proteomes" id="UP000475249"/>
    </source>
</evidence>